<evidence type="ECO:0000313" key="6">
    <source>
        <dbReference type="EMBL" id="TWF94829.1"/>
    </source>
</evidence>
<accession>A0A561U636</accession>
<organism evidence="6 7">
    <name type="scientific">Saccharopolyspora dendranthemae</name>
    <dbReference type="NCBI Taxonomy" id="1181886"/>
    <lineage>
        <taxon>Bacteria</taxon>
        <taxon>Bacillati</taxon>
        <taxon>Actinomycetota</taxon>
        <taxon>Actinomycetes</taxon>
        <taxon>Pseudonocardiales</taxon>
        <taxon>Pseudonocardiaceae</taxon>
        <taxon>Saccharopolyspora</taxon>
    </lineage>
</organism>
<evidence type="ECO:0000313" key="7">
    <source>
        <dbReference type="Proteomes" id="UP000316184"/>
    </source>
</evidence>
<dbReference type="InterPro" id="IPR036866">
    <property type="entry name" value="RibonucZ/Hydroxyglut_hydro"/>
</dbReference>
<dbReference type="AlphaFoldDB" id="A0A561U636"/>
<keyword evidence="3 6" id="KW-0378">Hydrolase</keyword>
<keyword evidence="7" id="KW-1185">Reference proteome</keyword>
<keyword evidence="2" id="KW-0479">Metal-binding</keyword>
<dbReference type="Gene3D" id="3.60.15.10">
    <property type="entry name" value="Ribonuclease Z/Hydroxyacylglutathione hydrolase-like"/>
    <property type="match status" value="1"/>
</dbReference>
<comment type="caution">
    <text evidence="6">The sequence shown here is derived from an EMBL/GenBank/DDBJ whole genome shotgun (WGS) entry which is preliminary data.</text>
</comment>
<gene>
    <name evidence="6" type="ORF">FHU35_13546</name>
</gene>
<dbReference type="EMBL" id="VIWX01000003">
    <property type="protein sequence ID" value="TWF94829.1"/>
    <property type="molecule type" value="Genomic_DNA"/>
</dbReference>
<evidence type="ECO:0000256" key="3">
    <source>
        <dbReference type="ARBA" id="ARBA00022801"/>
    </source>
</evidence>
<evidence type="ECO:0000256" key="4">
    <source>
        <dbReference type="ARBA" id="ARBA00022833"/>
    </source>
</evidence>
<dbReference type="InterPro" id="IPR051013">
    <property type="entry name" value="MBL_superfamily_lactonases"/>
</dbReference>
<evidence type="ECO:0000256" key="2">
    <source>
        <dbReference type="ARBA" id="ARBA00022723"/>
    </source>
</evidence>
<dbReference type="Proteomes" id="UP000316184">
    <property type="component" value="Unassembled WGS sequence"/>
</dbReference>
<dbReference type="GO" id="GO:0046872">
    <property type="term" value="F:metal ion binding"/>
    <property type="evidence" value="ECO:0007669"/>
    <property type="project" value="UniProtKB-KW"/>
</dbReference>
<dbReference type="CDD" id="cd16277">
    <property type="entry name" value="metallo-hydrolase-like_MBL-fold"/>
    <property type="match status" value="1"/>
</dbReference>
<dbReference type="PANTHER" id="PTHR42978">
    <property type="entry name" value="QUORUM-QUENCHING LACTONASE YTNP-RELATED-RELATED"/>
    <property type="match status" value="1"/>
</dbReference>
<dbReference type="GO" id="GO:0016787">
    <property type="term" value="F:hydrolase activity"/>
    <property type="evidence" value="ECO:0007669"/>
    <property type="project" value="UniProtKB-KW"/>
</dbReference>
<reference evidence="6 7" key="1">
    <citation type="submission" date="2019-06" db="EMBL/GenBank/DDBJ databases">
        <title>Sequencing the genomes of 1000 actinobacteria strains.</title>
        <authorList>
            <person name="Klenk H.-P."/>
        </authorList>
    </citation>
    <scope>NUCLEOTIDE SEQUENCE [LARGE SCALE GENOMIC DNA]</scope>
    <source>
        <strain evidence="6 7">DSM 46699</strain>
    </source>
</reference>
<dbReference type="InterPro" id="IPR001279">
    <property type="entry name" value="Metallo-B-lactamas"/>
</dbReference>
<feature type="domain" description="Metallo-beta-lactamase" evidence="5">
    <location>
        <begin position="53"/>
        <end position="275"/>
    </location>
</feature>
<evidence type="ECO:0000259" key="5">
    <source>
        <dbReference type="SMART" id="SM00849"/>
    </source>
</evidence>
<name>A0A561U636_9PSEU</name>
<keyword evidence="4" id="KW-0862">Zinc</keyword>
<dbReference type="Pfam" id="PF00753">
    <property type="entry name" value="Lactamase_B"/>
    <property type="match status" value="1"/>
</dbReference>
<sequence length="303" mass="33524">MRFGPYEVRRVVEWVGPIAPVSKVLPDTPASYWAENEDWLVPSHLDGESYRAAIQTWVIEGAGETILVDTGVGNDRDRPQIPVFSHLQTDFLARLDSAGIDRNAVTCVVNTHIHYDHVGWNTTLADGAWVPTFPNARYVVPARDREHFRPENADRMRAPTTEDERRRFEGSRLVYADSVAPIDEAGQLETWDDELRLAPALRLERASGHTPGSSVLWLEAGDGAVFVGDLTHSPVQVPRTDDACAFDLDRDEARRARHDVLGRAARTGATIFPAHYAGQGAMTITPQDESGFTIGAWAPLPPL</sequence>
<protein>
    <submittedName>
        <fullName evidence="6">Glyoxylase-like metal-dependent hydrolase (Beta-lactamase superfamily II)</fullName>
    </submittedName>
</protein>
<dbReference type="PANTHER" id="PTHR42978:SF6">
    <property type="entry name" value="QUORUM-QUENCHING LACTONASE YTNP-RELATED"/>
    <property type="match status" value="1"/>
</dbReference>
<evidence type="ECO:0000256" key="1">
    <source>
        <dbReference type="ARBA" id="ARBA00007749"/>
    </source>
</evidence>
<proteinExistence type="inferred from homology"/>
<dbReference type="SMART" id="SM00849">
    <property type="entry name" value="Lactamase_B"/>
    <property type="match status" value="1"/>
</dbReference>
<dbReference type="SUPFAM" id="SSF56281">
    <property type="entry name" value="Metallo-hydrolase/oxidoreductase"/>
    <property type="match status" value="1"/>
</dbReference>
<comment type="similarity">
    <text evidence="1">Belongs to the metallo-beta-lactamase superfamily.</text>
</comment>